<dbReference type="Proteomes" id="UP001151532">
    <property type="component" value="Chromosome 11"/>
</dbReference>
<evidence type="ECO:0000256" key="1">
    <source>
        <dbReference type="SAM" id="MobiDB-lite"/>
    </source>
</evidence>
<accession>A0A9Q1AGX8</accession>
<dbReference type="EMBL" id="JAPFFK010000003">
    <property type="protein sequence ID" value="KAJ6770681.1"/>
    <property type="molecule type" value="Genomic_DNA"/>
</dbReference>
<feature type="compositionally biased region" description="Low complexity" evidence="1">
    <location>
        <begin position="7"/>
        <end position="19"/>
    </location>
</feature>
<organism evidence="2 3">
    <name type="scientific">Salix purpurea</name>
    <name type="common">Purple osier willow</name>
    <dbReference type="NCBI Taxonomy" id="77065"/>
    <lineage>
        <taxon>Eukaryota</taxon>
        <taxon>Viridiplantae</taxon>
        <taxon>Streptophyta</taxon>
        <taxon>Embryophyta</taxon>
        <taxon>Tracheophyta</taxon>
        <taxon>Spermatophyta</taxon>
        <taxon>Magnoliopsida</taxon>
        <taxon>eudicotyledons</taxon>
        <taxon>Gunneridae</taxon>
        <taxon>Pentapetalae</taxon>
        <taxon>rosids</taxon>
        <taxon>fabids</taxon>
        <taxon>Malpighiales</taxon>
        <taxon>Salicaceae</taxon>
        <taxon>Saliceae</taxon>
        <taxon>Salix</taxon>
    </lineage>
</organism>
<gene>
    <name evidence="2" type="ORF">OIU79_021351</name>
</gene>
<sequence>MPEPEEVATPVATAPNTPGTPGGPLFSGLRVDSLSYSDRKIMPKCKCLPVNAPTWGQPHTCFLDFPAPDVSLTRKVTSPRSFLFIFCLCFWTPMNASSSCSASTQTTPMMLILITRVLHIITSIVSDFDK</sequence>
<reference evidence="2" key="1">
    <citation type="submission" date="2022-11" db="EMBL/GenBank/DDBJ databases">
        <authorList>
            <person name="Hyden B.L."/>
            <person name="Feng K."/>
            <person name="Yates T."/>
            <person name="Jawdy S."/>
            <person name="Smart L.B."/>
            <person name="Muchero W."/>
        </authorList>
    </citation>
    <scope>NUCLEOTIDE SEQUENCE</scope>
    <source>
        <tissue evidence="2">Shoot tip</tissue>
    </source>
</reference>
<name>A0A9Q1AGX8_SALPP</name>
<evidence type="ECO:0000313" key="3">
    <source>
        <dbReference type="Proteomes" id="UP001151532"/>
    </source>
</evidence>
<dbReference type="OrthoDB" id="1729070at2759"/>
<dbReference type="AlphaFoldDB" id="A0A9Q1AGX8"/>
<proteinExistence type="predicted"/>
<feature type="region of interest" description="Disordered" evidence="1">
    <location>
        <begin position="1"/>
        <end position="26"/>
    </location>
</feature>
<comment type="caution">
    <text evidence="2">The sequence shown here is derived from an EMBL/GenBank/DDBJ whole genome shotgun (WGS) entry which is preliminary data.</text>
</comment>
<evidence type="ECO:0000313" key="2">
    <source>
        <dbReference type="EMBL" id="KAJ6770681.1"/>
    </source>
</evidence>
<protein>
    <submittedName>
        <fullName evidence="2">AQUAPORIN NIP5-1-RELATED</fullName>
    </submittedName>
</protein>
<keyword evidence="3" id="KW-1185">Reference proteome</keyword>
<reference evidence="2" key="2">
    <citation type="journal article" date="2023" name="Int. J. Mol. Sci.">
        <title>De Novo Assembly and Annotation of 11 Diverse Shrub Willow (Salix) Genomes Reveals Novel Gene Organization in Sex-Linked Regions.</title>
        <authorList>
            <person name="Hyden B."/>
            <person name="Feng K."/>
            <person name="Yates T.B."/>
            <person name="Jawdy S."/>
            <person name="Cereghino C."/>
            <person name="Smart L.B."/>
            <person name="Muchero W."/>
        </authorList>
    </citation>
    <scope>NUCLEOTIDE SEQUENCE</scope>
    <source>
        <tissue evidence="2">Shoot tip</tissue>
    </source>
</reference>